<reference evidence="1 2" key="1">
    <citation type="submission" date="2020-04" db="EMBL/GenBank/DDBJ databases">
        <title>Arthrobacter sp. nov.</title>
        <authorList>
            <person name="Liu S."/>
        </authorList>
    </citation>
    <scope>NUCLEOTIDE SEQUENCE [LARGE SCALE GENOMIC DNA]</scope>
    <source>
        <strain evidence="1 2">E918</strain>
    </source>
</reference>
<dbReference type="GO" id="GO:0015031">
    <property type="term" value="P:protein transport"/>
    <property type="evidence" value="ECO:0007669"/>
    <property type="project" value="InterPro"/>
</dbReference>
<dbReference type="RefSeq" id="WP_168488779.1">
    <property type="nucleotide sequence ID" value="NZ_JAAZSQ010000025.1"/>
</dbReference>
<gene>
    <name evidence="1" type="ORF">HGG74_18480</name>
</gene>
<dbReference type="InterPro" id="IPR022267">
    <property type="entry name" value="Asp2"/>
</dbReference>
<accession>A0A7X6K7C1</accession>
<dbReference type="InterPro" id="IPR029058">
    <property type="entry name" value="AB_hydrolase_fold"/>
</dbReference>
<dbReference type="Pfam" id="PF16929">
    <property type="entry name" value="Asp2"/>
    <property type="match status" value="1"/>
</dbReference>
<proteinExistence type="predicted"/>
<organism evidence="1 2">
    <name type="scientific">Arthrobacter mobilis</name>
    <dbReference type="NCBI Taxonomy" id="2724944"/>
    <lineage>
        <taxon>Bacteria</taxon>
        <taxon>Bacillati</taxon>
        <taxon>Actinomycetota</taxon>
        <taxon>Actinomycetes</taxon>
        <taxon>Micrococcales</taxon>
        <taxon>Micrococcaceae</taxon>
        <taxon>Arthrobacter</taxon>
    </lineage>
</organism>
<keyword evidence="2" id="KW-1185">Reference proteome</keyword>
<dbReference type="Gene3D" id="3.40.50.1820">
    <property type="entry name" value="alpha/beta hydrolase"/>
    <property type="match status" value="1"/>
</dbReference>
<dbReference type="Proteomes" id="UP000544090">
    <property type="component" value="Unassembled WGS sequence"/>
</dbReference>
<evidence type="ECO:0000313" key="2">
    <source>
        <dbReference type="Proteomes" id="UP000544090"/>
    </source>
</evidence>
<evidence type="ECO:0000313" key="1">
    <source>
        <dbReference type="EMBL" id="NKX56474.1"/>
    </source>
</evidence>
<comment type="caution">
    <text evidence="1">The sequence shown here is derived from an EMBL/GenBank/DDBJ whole genome shotgun (WGS) entry which is preliminary data.</text>
</comment>
<dbReference type="SUPFAM" id="SSF53474">
    <property type="entry name" value="alpha/beta-Hydrolases"/>
    <property type="match status" value="1"/>
</dbReference>
<sequence>MPAHETAFRHNGVLVEYKRRAGRLDRRHLIVMFTGLRPLDAYDFDGRSSRDSQAHWLWIKDKFDGYYAYTVCRNMDHGIEHAVMALIDAELARLGLTRNECTLAGISKGGFPALYYGIKYNFRNIVATAPQVYVGTHARQVRPKIFAHMTGGGGDREQELLDALIPEAVAADRGTDKNIYLFSSAQDQFHQAQIVPALPMFAKYPNFNYIESDSDLVWNHAGVIRYNLPLMLSILYAAAENAPPRFGMVRNGNRLAPGARRKVLERQRAAGGVVVNLSSGRLAGPRFFPEGTGFLRGHAVDSADALSTVLVLAGSGRRYEFPLAADRADPSVSFRYYEEAACDYNRARFASPKKLGIDLSQVPAGSYELLLRLVLPGQAAEVPLRSTDPVRSESHLDGLLYRLRSDERRAVLDVRPVVGAAPKQAVFRLRKSWARGPLVHLDGDFAVRGVQLPDRKTGSYYLVLRGAGKTHARALVCGGLDGPDIDFGDGLGNYAAARFSTPRKSGVDVSGLRPGRYDVAVTLSCAGAVYTLPAGKTVQITVDDAGTTSASIRSSLTMPLAPGLRAVPVRRLPRYLKRHLGRRMARLLRR</sequence>
<protein>
    <submittedName>
        <fullName evidence="1">Uncharacterized protein</fullName>
    </submittedName>
</protein>
<dbReference type="AlphaFoldDB" id="A0A7X6K7C1"/>
<dbReference type="EMBL" id="JAAZSQ010000025">
    <property type="protein sequence ID" value="NKX56474.1"/>
    <property type="molecule type" value="Genomic_DNA"/>
</dbReference>
<name>A0A7X6K7C1_9MICC</name>